<dbReference type="RefSeq" id="WP_344065118.1">
    <property type="nucleotide sequence ID" value="NZ_BAAAPN010000045.1"/>
</dbReference>
<evidence type="ECO:0000313" key="9">
    <source>
        <dbReference type="EMBL" id="GAA1759088.1"/>
    </source>
</evidence>
<feature type="transmembrane region" description="Helical" evidence="8">
    <location>
        <begin position="365"/>
        <end position="388"/>
    </location>
</feature>
<feature type="transmembrane region" description="Helical" evidence="8">
    <location>
        <begin position="165"/>
        <end position="188"/>
    </location>
</feature>
<dbReference type="InterPro" id="IPR051050">
    <property type="entry name" value="Lipid_II_flippase_MurJ/MviN"/>
</dbReference>
<dbReference type="InterPro" id="IPR004268">
    <property type="entry name" value="MurJ"/>
</dbReference>
<keyword evidence="3 8" id="KW-0812">Transmembrane</keyword>
<dbReference type="PANTHER" id="PTHR47019:SF1">
    <property type="entry name" value="LIPID II FLIPPASE MURJ"/>
    <property type="match status" value="1"/>
</dbReference>
<evidence type="ECO:0000256" key="3">
    <source>
        <dbReference type="ARBA" id="ARBA00022692"/>
    </source>
</evidence>
<feature type="transmembrane region" description="Helical" evidence="8">
    <location>
        <begin position="36"/>
        <end position="55"/>
    </location>
</feature>
<evidence type="ECO:0000256" key="1">
    <source>
        <dbReference type="ARBA" id="ARBA00004651"/>
    </source>
</evidence>
<feature type="transmembrane region" description="Helical" evidence="8">
    <location>
        <begin position="426"/>
        <end position="451"/>
    </location>
</feature>
<proteinExistence type="predicted"/>
<evidence type="ECO:0000256" key="6">
    <source>
        <dbReference type="ARBA" id="ARBA00022989"/>
    </source>
</evidence>
<feature type="transmembrane region" description="Helical" evidence="8">
    <location>
        <begin position="400"/>
        <end position="420"/>
    </location>
</feature>
<accession>A0ABN2KMD6</accession>
<keyword evidence="10" id="KW-1185">Reference proteome</keyword>
<organism evidence="9 10">
    <name type="scientific">Nostocoides vanveenii</name>
    <dbReference type="NCBI Taxonomy" id="330835"/>
    <lineage>
        <taxon>Bacteria</taxon>
        <taxon>Bacillati</taxon>
        <taxon>Actinomycetota</taxon>
        <taxon>Actinomycetes</taxon>
        <taxon>Micrococcales</taxon>
        <taxon>Intrasporangiaceae</taxon>
        <taxon>Nostocoides</taxon>
    </lineage>
</organism>
<sequence length="535" mass="53111">MSEAASRPARHPGIGSAARSIAVLNLASRVAGFARTLVFAACVGTTAVGAPYQSANTVPNVVYEVAAGGILSAVAVPLLAGRVADGDRDAADGIGSALLTWAMAILVPVTVAVALAARAIAGVIYPPGDARDLAARMLLIFAPQIVLYGIGIVVTGILHAHRRFVAAALAPLISSIVVITTYLAYGALVASGHTSSEVAVAVLAWGTTGGVLALVATLIPSLGRVGVRLRPTFRFPFDSAVRARRLASAGLLALLAQQASVAVVLWLTNQRAALGTINAYQYVQATYLLPYAVLAVPIATAAFPVLAAGDGRDPRAGPALAGSLGAIIVLSGAAAAALIAAAPALGAFFSAVDAGRSGPGATALAALPTAMTAFAPGLVGFGVCALLTRALYVRGRARTASTVVAAGWVLAAVVPVVLTIGRTDTAWTLTVIGVGSSVGMTLAALGLLGLVHHAWGSAALAGLPRVVIGLAVGSVAGTLAARVLAHLLPDPDGVVAAVSSGVVTGGLAALITVSGVALAAPAQVRALRSRLGRTR</sequence>
<evidence type="ECO:0000256" key="8">
    <source>
        <dbReference type="SAM" id="Phobius"/>
    </source>
</evidence>
<reference evidence="9 10" key="1">
    <citation type="journal article" date="2019" name="Int. J. Syst. Evol. Microbiol.">
        <title>The Global Catalogue of Microorganisms (GCM) 10K type strain sequencing project: providing services to taxonomists for standard genome sequencing and annotation.</title>
        <authorList>
            <consortium name="The Broad Institute Genomics Platform"/>
            <consortium name="The Broad Institute Genome Sequencing Center for Infectious Disease"/>
            <person name="Wu L."/>
            <person name="Ma J."/>
        </authorList>
    </citation>
    <scope>NUCLEOTIDE SEQUENCE [LARGE SCALE GENOMIC DNA]</scope>
    <source>
        <strain evidence="9 10">JCM 15591</strain>
    </source>
</reference>
<feature type="transmembrane region" description="Helical" evidence="8">
    <location>
        <begin position="287"/>
        <end position="307"/>
    </location>
</feature>
<evidence type="ECO:0000256" key="7">
    <source>
        <dbReference type="ARBA" id="ARBA00023136"/>
    </source>
</evidence>
<keyword evidence="7 8" id="KW-0472">Membrane</keyword>
<comment type="subcellular location">
    <subcellularLocation>
        <location evidence="1">Cell membrane</location>
        <topology evidence="1">Multi-pass membrane protein</topology>
    </subcellularLocation>
</comment>
<dbReference type="Proteomes" id="UP001501475">
    <property type="component" value="Unassembled WGS sequence"/>
</dbReference>
<protein>
    <submittedName>
        <fullName evidence="9">Lipid II flippase MurJ</fullName>
    </submittedName>
</protein>
<evidence type="ECO:0000256" key="5">
    <source>
        <dbReference type="ARBA" id="ARBA00022984"/>
    </source>
</evidence>
<evidence type="ECO:0000313" key="10">
    <source>
        <dbReference type="Proteomes" id="UP001501475"/>
    </source>
</evidence>
<feature type="transmembrane region" description="Helical" evidence="8">
    <location>
        <begin position="101"/>
        <end position="125"/>
    </location>
</feature>
<feature type="transmembrane region" description="Helical" evidence="8">
    <location>
        <begin position="494"/>
        <end position="520"/>
    </location>
</feature>
<dbReference type="PRINTS" id="PR01806">
    <property type="entry name" value="VIRFACTRMVIN"/>
</dbReference>
<feature type="transmembrane region" description="Helical" evidence="8">
    <location>
        <begin position="319"/>
        <end position="345"/>
    </location>
</feature>
<dbReference type="PANTHER" id="PTHR47019">
    <property type="entry name" value="LIPID II FLIPPASE MURJ"/>
    <property type="match status" value="1"/>
</dbReference>
<dbReference type="EMBL" id="BAAAPN010000045">
    <property type="protein sequence ID" value="GAA1759088.1"/>
    <property type="molecule type" value="Genomic_DNA"/>
</dbReference>
<evidence type="ECO:0000256" key="4">
    <source>
        <dbReference type="ARBA" id="ARBA00022960"/>
    </source>
</evidence>
<feature type="transmembrane region" description="Helical" evidence="8">
    <location>
        <begin position="200"/>
        <end position="225"/>
    </location>
</feature>
<keyword evidence="6 8" id="KW-1133">Transmembrane helix</keyword>
<name>A0ABN2KMD6_9MICO</name>
<evidence type="ECO:0000256" key="2">
    <source>
        <dbReference type="ARBA" id="ARBA00022475"/>
    </source>
</evidence>
<keyword evidence="5" id="KW-0573">Peptidoglycan synthesis</keyword>
<feature type="transmembrane region" description="Helical" evidence="8">
    <location>
        <begin position="463"/>
        <end position="488"/>
    </location>
</feature>
<feature type="transmembrane region" description="Helical" evidence="8">
    <location>
        <begin position="246"/>
        <end position="267"/>
    </location>
</feature>
<keyword evidence="2" id="KW-1003">Cell membrane</keyword>
<keyword evidence="4" id="KW-0133">Cell shape</keyword>
<comment type="caution">
    <text evidence="9">The sequence shown here is derived from an EMBL/GenBank/DDBJ whole genome shotgun (WGS) entry which is preliminary data.</text>
</comment>
<feature type="transmembrane region" description="Helical" evidence="8">
    <location>
        <begin position="137"/>
        <end position="158"/>
    </location>
</feature>
<gene>
    <name evidence="9" type="ORF">GCM10009810_18260</name>
</gene>
<feature type="transmembrane region" description="Helical" evidence="8">
    <location>
        <begin position="61"/>
        <end position="80"/>
    </location>
</feature>
<dbReference type="Pfam" id="PF03023">
    <property type="entry name" value="MurJ"/>
    <property type="match status" value="1"/>
</dbReference>